<evidence type="ECO:0000313" key="3">
    <source>
        <dbReference type="EMBL" id="PWA46862.1"/>
    </source>
</evidence>
<dbReference type="EMBL" id="PKPP01010072">
    <property type="protein sequence ID" value="PWA46862.1"/>
    <property type="molecule type" value="Genomic_DNA"/>
</dbReference>
<evidence type="ECO:0000259" key="2">
    <source>
        <dbReference type="Pfam" id="PF08646"/>
    </source>
</evidence>
<dbReference type="STRING" id="35608.A0A2U1LCX7"/>
<dbReference type="Gene3D" id="2.40.50.140">
    <property type="entry name" value="Nucleic acid-binding proteins"/>
    <property type="match status" value="3"/>
</dbReference>
<keyword evidence="4" id="KW-1185">Reference proteome</keyword>
<dbReference type="Proteomes" id="UP000245207">
    <property type="component" value="Unassembled WGS sequence"/>
</dbReference>
<dbReference type="Pfam" id="PF08646">
    <property type="entry name" value="Rep_fac-A_C"/>
    <property type="match status" value="1"/>
</dbReference>
<feature type="region of interest" description="Disordered" evidence="1">
    <location>
        <begin position="446"/>
        <end position="477"/>
    </location>
</feature>
<feature type="compositionally biased region" description="Polar residues" evidence="1">
    <location>
        <begin position="500"/>
        <end position="514"/>
    </location>
</feature>
<evidence type="ECO:0000256" key="1">
    <source>
        <dbReference type="SAM" id="MobiDB-lite"/>
    </source>
</evidence>
<dbReference type="OrthoDB" id="1752136at2759"/>
<dbReference type="InterPro" id="IPR013955">
    <property type="entry name" value="Rep_factor-A_C"/>
</dbReference>
<reference evidence="3 4" key="1">
    <citation type="journal article" date="2018" name="Mol. Plant">
        <title>The genome of Artemisia annua provides insight into the evolution of Asteraceae family and artemisinin biosynthesis.</title>
        <authorList>
            <person name="Shen Q."/>
            <person name="Zhang L."/>
            <person name="Liao Z."/>
            <person name="Wang S."/>
            <person name="Yan T."/>
            <person name="Shi P."/>
            <person name="Liu M."/>
            <person name="Fu X."/>
            <person name="Pan Q."/>
            <person name="Wang Y."/>
            <person name="Lv Z."/>
            <person name="Lu X."/>
            <person name="Zhang F."/>
            <person name="Jiang W."/>
            <person name="Ma Y."/>
            <person name="Chen M."/>
            <person name="Hao X."/>
            <person name="Li L."/>
            <person name="Tang Y."/>
            <person name="Lv G."/>
            <person name="Zhou Y."/>
            <person name="Sun X."/>
            <person name="Brodelius P.E."/>
            <person name="Rose J.K.C."/>
            <person name="Tang K."/>
        </authorList>
    </citation>
    <scope>NUCLEOTIDE SEQUENCE [LARGE SCALE GENOMIC DNA]</scope>
    <source>
        <strain evidence="4">cv. Huhao1</strain>
        <tissue evidence="3">Leaf</tissue>
    </source>
</reference>
<dbReference type="PANTHER" id="PTHR47165:SF4">
    <property type="entry name" value="OS03G0429900 PROTEIN"/>
    <property type="match status" value="1"/>
</dbReference>
<gene>
    <name evidence="3" type="ORF">CTI12_AA500660</name>
</gene>
<dbReference type="CDD" id="cd04481">
    <property type="entry name" value="RPA1_DBD_B_like"/>
    <property type="match status" value="1"/>
</dbReference>
<accession>A0A2U1LCX7</accession>
<proteinExistence type="predicted"/>
<dbReference type="AlphaFoldDB" id="A0A2U1LCX7"/>
<name>A0A2U1LCX7_ARTAN</name>
<protein>
    <submittedName>
        <fullName evidence="3">Nucleic acid-binding, OB-fold protein</fullName>
    </submittedName>
</protein>
<feature type="region of interest" description="Disordered" evidence="1">
    <location>
        <begin position="489"/>
        <end position="542"/>
    </location>
</feature>
<dbReference type="PANTHER" id="PTHR47165">
    <property type="entry name" value="OS03G0429900 PROTEIN"/>
    <property type="match status" value="1"/>
</dbReference>
<dbReference type="SUPFAM" id="SSF50249">
    <property type="entry name" value="Nucleic acid-binding proteins"/>
    <property type="match status" value="2"/>
</dbReference>
<organism evidence="3 4">
    <name type="scientific">Artemisia annua</name>
    <name type="common">Sweet wormwood</name>
    <dbReference type="NCBI Taxonomy" id="35608"/>
    <lineage>
        <taxon>Eukaryota</taxon>
        <taxon>Viridiplantae</taxon>
        <taxon>Streptophyta</taxon>
        <taxon>Embryophyta</taxon>
        <taxon>Tracheophyta</taxon>
        <taxon>Spermatophyta</taxon>
        <taxon>Magnoliopsida</taxon>
        <taxon>eudicotyledons</taxon>
        <taxon>Gunneridae</taxon>
        <taxon>Pentapetalae</taxon>
        <taxon>asterids</taxon>
        <taxon>campanulids</taxon>
        <taxon>Asterales</taxon>
        <taxon>Asteraceae</taxon>
        <taxon>Asteroideae</taxon>
        <taxon>Anthemideae</taxon>
        <taxon>Artemisiinae</taxon>
        <taxon>Artemisia</taxon>
    </lineage>
</organism>
<comment type="caution">
    <text evidence="3">The sequence shown here is derived from an EMBL/GenBank/DDBJ whole genome shotgun (WGS) entry which is preliminary data.</text>
</comment>
<sequence length="542" mass="62325">MEAYIRDLRPRDRDKVIEAKVYRSWMSRDPPDVTEKGLRAILLDKQGDAIQAYTDINDKNHFTSILIPGKAYRISRISCVPTDNCQQTLENTTSLSFSTLTKFDTIPSGEFPNHYFDFVAYNQLPYKVVDSNDPTKTEYPVLTDYIGCYMRSTDKQKWGNPNRNQMVNRKIEIQNLNRTSIELTLWDDLANTFKKDEIDALEKPVLIAVSSCRVTRYRNTLQLQSTPATYYYINPKIPELEEYLQEYRTLFNINPPLQIVRHPYEDKEQEKMRNRIPLDVLLKESPQSHIYYPSCTKCNIKAEIHEGTFDCKAHGTLESPNYKYNFKAYITDGSATAMITFFTPKADDFIGVNCNSLVRSLTNPDPRKIPPEVNSIVGKRYIFQFHFNTSSKQKPPDFVFNQISDTPWLPHQIGSTTSGSNLVEKTCPTIEYPSTSTVVPYLHTEKEPPTQETQDEGTPVPETEAQFNTGTPIRPMEPEQLPEVQQLTPMHGHQPEDDTPTVTPSTPHTGMQTRSRTDEANRRAIRRPLFPEESPDNKKKKS</sequence>
<evidence type="ECO:0000313" key="4">
    <source>
        <dbReference type="Proteomes" id="UP000245207"/>
    </source>
</evidence>
<dbReference type="InterPro" id="IPR012340">
    <property type="entry name" value="NA-bd_OB-fold"/>
</dbReference>
<feature type="domain" description="Replication factor A C-terminal" evidence="2">
    <location>
        <begin position="288"/>
        <end position="387"/>
    </location>
</feature>